<gene>
    <name evidence="1" type="ORF">ALO_17486</name>
</gene>
<evidence type="ECO:0000313" key="1">
    <source>
        <dbReference type="EMBL" id="EGO62592.1"/>
    </source>
</evidence>
<sequence>MKKNANITTFGENFSEMFLSRIAYRETFAPLQDVDAYQAAKEEYNNAYNEVAQQGPKALERLLRAIHRVQDFEQEYLYRLGFQEGVRSQSASFLIDGLR</sequence>
<evidence type="ECO:0000313" key="2">
    <source>
        <dbReference type="Proteomes" id="UP000003240"/>
    </source>
</evidence>
<dbReference type="STRING" id="1009370.ALO_17486"/>
<comment type="caution">
    <text evidence="1">The sequence shown here is derived from an EMBL/GenBank/DDBJ whole genome shotgun (WGS) entry which is preliminary data.</text>
</comment>
<organism evidence="1 2">
    <name type="scientific">Acetonema longum DSM 6540</name>
    <dbReference type="NCBI Taxonomy" id="1009370"/>
    <lineage>
        <taxon>Bacteria</taxon>
        <taxon>Bacillati</taxon>
        <taxon>Bacillota</taxon>
        <taxon>Negativicutes</taxon>
        <taxon>Acetonemataceae</taxon>
        <taxon>Acetonema</taxon>
    </lineage>
</organism>
<dbReference type="AlphaFoldDB" id="F7NN14"/>
<reference evidence="1 2" key="1">
    <citation type="journal article" date="2011" name="EMBO J.">
        <title>Structural diversity of bacterial flagellar motors.</title>
        <authorList>
            <person name="Chen S."/>
            <person name="Beeby M."/>
            <person name="Murphy G.E."/>
            <person name="Leadbetter J.R."/>
            <person name="Hendrixson D.R."/>
            <person name="Briegel A."/>
            <person name="Li Z."/>
            <person name="Shi J."/>
            <person name="Tocheva E.I."/>
            <person name="Muller A."/>
            <person name="Dobro M.J."/>
            <person name="Jensen G.J."/>
        </authorList>
    </citation>
    <scope>NUCLEOTIDE SEQUENCE [LARGE SCALE GENOMIC DNA]</scope>
    <source>
        <strain evidence="1 2">DSM 6540</strain>
    </source>
</reference>
<name>F7NN14_9FIRM</name>
<dbReference type="EMBL" id="AFGF01000197">
    <property type="protein sequence ID" value="EGO62592.1"/>
    <property type="molecule type" value="Genomic_DNA"/>
</dbReference>
<dbReference type="Proteomes" id="UP000003240">
    <property type="component" value="Unassembled WGS sequence"/>
</dbReference>
<accession>F7NN14</accession>
<keyword evidence="2" id="KW-1185">Reference proteome</keyword>
<protein>
    <submittedName>
        <fullName evidence="1">Uncharacterized protein</fullName>
    </submittedName>
</protein>
<proteinExistence type="predicted"/>
<dbReference type="RefSeq" id="WP_004098216.1">
    <property type="nucleotide sequence ID" value="NZ_AFGF01000197.1"/>
</dbReference>